<dbReference type="PANTHER" id="PTHR24111">
    <property type="entry name" value="LEUCINE-RICH REPEAT-CONTAINING PROTEIN 34"/>
    <property type="match status" value="1"/>
</dbReference>
<reference evidence="2" key="1">
    <citation type="submission" date="2020-05" db="EMBL/GenBank/DDBJ databases">
        <title>Phylogenomic resolution of chytrid fungi.</title>
        <authorList>
            <person name="Stajich J.E."/>
            <person name="Amses K."/>
            <person name="Simmons R."/>
            <person name="Seto K."/>
            <person name="Myers J."/>
            <person name="Bonds A."/>
            <person name="Quandt C.A."/>
            <person name="Barry K."/>
            <person name="Liu P."/>
            <person name="Grigoriev I."/>
            <person name="Longcore J.E."/>
            <person name="James T.Y."/>
        </authorList>
    </citation>
    <scope>NUCLEOTIDE SEQUENCE</scope>
    <source>
        <strain evidence="2">PLAUS21</strain>
    </source>
</reference>
<dbReference type="SMART" id="SM00368">
    <property type="entry name" value="LRR_RI"/>
    <property type="match status" value="5"/>
</dbReference>
<dbReference type="SUPFAM" id="SSF52047">
    <property type="entry name" value="RNI-like"/>
    <property type="match status" value="1"/>
</dbReference>
<dbReference type="PANTHER" id="PTHR24111:SF0">
    <property type="entry name" value="LEUCINE-RICH REPEAT-CONTAINING PROTEIN"/>
    <property type="match status" value="1"/>
</dbReference>
<protein>
    <submittedName>
        <fullName evidence="2">Uncharacterized protein</fullName>
    </submittedName>
</protein>
<evidence type="ECO:0000313" key="3">
    <source>
        <dbReference type="Proteomes" id="UP001210925"/>
    </source>
</evidence>
<dbReference type="Gene3D" id="3.80.10.10">
    <property type="entry name" value="Ribonuclease Inhibitor"/>
    <property type="match status" value="3"/>
</dbReference>
<keyword evidence="1" id="KW-0677">Repeat</keyword>
<dbReference type="Pfam" id="PF13516">
    <property type="entry name" value="LRR_6"/>
    <property type="match status" value="4"/>
</dbReference>
<dbReference type="InterPro" id="IPR052201">
    <property type="entry name" value="LRR-containing_regulator"/>
</dbReference>
<keyword evidence="3" id="KW-1185">Reference proteome</keyword>
<dbReference type="EMBL" id="JADGKB010000034">
    <property type="protein sequence ID" value="KAJ3257805.1"/>
    <property type="molecule type" value="Genomic_DNA"/>
</dbReference>
<sequence>MFSQQTIHSITDNQIGKLLLDGSSIYLKEAQELANALRNNTSVKTLDLSWNKLGSGLDNVVVSIENTNISELLLNHTMPTSESIKVLCQYVAKSTKLTKLELGYNNLKNDDLQELVNAAQANPSLAEMNLYLNTFDKLGTNLAAKLLNTHLTTLNLTNCGIGPDGDAIIGNALKTSGIKNLNLNNNDIGNVSNICTGLKYNHSIETLSLSGNAINDIGLKELGNAIAEHPLLRALVLFDNQFTKTGFNELCGFLSKNQVLRKLGLSLFNTDSELTHFHDLLASGIKELHLITSLPFNDIDMITIVHHLMENTGLVEFKSNYPILYVEGITKRNALIAEKLDNDVREAIRASRVISKLKLPMEIKLDILSHFLLGYKPNQIYKVSLFLLETLARKTLDFGNKFDANELWFQAWKYYLK</sequence>
<gene>
    <name evidence="2" type="ORF">HK103_004273</name>
</gene>
<name>A0AAD5UJT5_9FUNG</name>
<dbReference type="Proteomes" id="UP001210925">
    <property type="component" value="Unassembled WGS sequence"/>
</dbReference>
<proteinExistence type="predicted"/>
<evidence type="ECO:0000256" key="1">
    <source>
        <dbReference type="ARBA" id="ARBA00022737"/>
    </source>
</evidence>
<dbReference type="InterPro" id="IPR001611">
    <property type="entry name" value="Leu-rich_rpt"/>
</dbReference>
<dbReference type="InterPro" id="IPR032675">
    <property type="entry name" value="LRR_dom_sf"/>
</dbReference>
<organism evidence="2 3">
    <name type="scientific">Boothiomyces macroporosus</name>
    <dbReference type="NCBI Taxonomy" id="261099"/>
    <lineage>
        <taxon>Eukaryota</taxon>
        <taxon>Fungi</taxon>
        <taxon>Fungi incertae sedis</taxon>
        <taxon>Chytridiomycota</taxon>
        <taxon>Chytridiomycota incertae sedis</taxon>
        <taxon>Chytridiomycetes</taxon>
        <taxon>Rhizophydiales</taxon>
        <taxon>Terramycetaceae</taxon>
        <taxon>Boothiomyces</taxon>
    </lineage>
</organism>
<accession>A0AAD5UJT5</accession>
<dbReference type="AlphaFoldDB" id="A0AAD5UJT5"/>
<comment type="caution">
    <text evidence="2">The sequence shown here is derived from an EMBL/GenBank/DDBJ whole genome shotgun (WGS) entry which is preliminary data.</text>
</comment>
<evidence type="ECO:0000313" key="2">
    <source>
        <dbReference type="EMBL" id="KAJ3257805.1"/>
    </source>
</evidence>